<evidence type="ECO:0000313" key="13">
    <source>
        <dbReference type="EMBL" id="XBX74533.1"/>
    </source>
</evidence>
<dbReference type="Gene3D" id="3.60.20.10">
    <property type="entry name" value="Glutamine Phosphoribosylpyrophosphate, subunit 1, domain 1"/>
    <property type="match status" value="1"/>
</dbReference>
<keyword evidence="7 11" id="KW-0408">Iron</keyword>
<evidence type="ECO:0000256" key="9">
    <source>
        <dbReference type="PIRSR" id="PIRSR000485-1"/>
    </source>
</evidence>
<organism evidence="13">
    <name type="scientific">Proteinivorax tanatarense</name>
    <dbReference type="NCBI Taxonomy" id="1260629"/>
    <lineage>
        <taxon>Bacteria</taxon>
        <taxon>Bacillati</taxon>
        <taxon>Bacillota</taxon>
        <taxon>Clostridia</taxon>
        <taxon>Eubacteriales</taxon>
        <taxon>Proteinivoracaceae</taxon>
        <taxon>Proteinivorax</taxon>
    </lineage>
</organism>
<dbReference type="InterPro" id="IPR029057">
    <property type="entry name" value="PRTase-like"/>
</dbReference>
<feature type="binding site" evidence="7 11">
    <location>
        <position position="445"/>
    </location>
    <ligand>
        <name>[4Fe-4S] cluster</name>
        <dbReference type="ChEBI" id="CHEBI:49883"/>
    </ligand>
</feature>
<keyword evidence="7" id="KW-0004">4Fe-4S</keyword>
<comment type="pathway">
    <text evidence="1 7 8">Purine metabolism; IMP biosynthesis via de novo pathway; N(1)-(5-phospho-D-ribosyl)glycinamide from 5-phospho-alpha-D-ribose 1-diphosphate: step 1/2.</text>
</comment>
<evidence type="ECO:0000256" key="7">
    <source>
        <dbReference type="HAMAP-Rule" id="MF_01931"/>
    </source>
</evidence>
<feature type="binding site" evidence="7 11">
    <location>
        <position position="442"/>
    </location>
    <ligand>
        <name>[4Fe-4S] cluster</name>
        <dbReference type="ChEBI" id="CHEBI:49883"/>
    </ligand>
</feature>
<evidence type="ECO:0000259" key="12">
    <source>
        <dbReference type="PROSITE" id="PS51278"/>
    </source>
</evidence>
<feature type="binding site" evidence="7 10">
    <location>
        <position position="355"/>
    </location>
    <ligand>
        <name>Mg(2+)</name>
        <dbReference type="ChEBI" id="CHEBI:18420"/>
    </ligand>
</feature>
<feature type="domain" description="Glutamine amidotransferase type-2" evidence="12">
    <location>
        <begin position="12"/>
        <end position="230"/>
    </location>
</feature>
<dbReference type="InterPro" id="IPR000836">
    <property type="entry name" value="PRTase_dom"/>
</dbReference>
<evidence type="ECO:0000256" key="11">
    <source>
        <dbReference type="PIRSR" id="PIRSR000485-3"/>
    </source>
</evidence>
<comment type="cofactor">
    <cofactor evidence="7 10">
        <name>Mg(2+)</name>
        <dbReference type="ChEBI" id="CHEBI:18420"/>
    </cofactor>
    <text evidence="7 10">Binds 1 Mg(2+) ion per subunit.</text>
</comment>
<dbReference type="GO" id="GO:0006189">
    <property type="term" value="P:'de novo' IMP biosynthetic process"/>
    <property type="evidence" value="ECO:0007669"/>
    <property type="project" value="UniProtKB-UniRule"/>
</dbReference>
<evidence type="ECO:0000256" key="10">
    <source>
        <dbReference type="PIRSR" id="PIRSR000485-2"/>
    </source>
</evidence>
<dbReference type="Gene3D" id="3.40.50.2020">
    <property type="match status" value="1"/>
</dbReference>
<dbReference type="EC" id="2.4.2.14" evidence="7"/>
<dbReference type="PANTHER" id="PTHR11907">
    <property type="entry name" value="AMIDOPHOSPHORIBOSYLTRANSFERASE"/>
    <property type="match status" value="1"/>
</dbReference>
<evidence type="ECO:0000256" key="8">
    <source>
        <dbReference type="PIRNR" id="PIRNR000485"/>
    </source>
</evidence>
<dbReference type="InterPro" id="IPR035584">
    <property type="entry name" value="PurF_N"/>
</dbReference>
<dbReference type="GO" id="GO:0004044">
    <property type="term" value="F:amidophosphoribosyltransferase activity"/>
    <property type="evidence" value="ECO:0007669"/>
    <property type="project" value="UniProtKB-UniRule"/>
</dbReference>
<dbReference type="NCBIfam" id="TIGR01134">
    <property type="entry name" value="purF"/>
    <property type="match status" value="1"/>
</dbReference>
<comment type="cofactor">
    <cofactor evidence="7 11">
        <name>[4Fe-4S] cluster</name>
        <dbReference type="ChEBI" id="CHEBI:49883"/>
    </cofactor>
    <text evidence="7 11">Binds 1 [4Fe-4S] cluster per subunit.</text>
</comment>
<keyword evidence="3 7" id="KW-0328">Glycosyltransferase</keyword>
<reference evidence="13" key="2">
    <citation type="submission" date="2024-06" db="EMBL/GenBank/DDBJ databases">
        <authorList>
            <person name="Petrova K.O."/>
            <person name="Toshchakov S.V."/>
            <person name="Boltjanskaja Y.V."/>
            <person name="Kevbrin V."/>
        </authorList>
    </citation>
    <scope>NUCLEOTIDE SEQUENCE</scope>
    <source>
        <strain evidence="13">Z-910T</strain>
    </source>
</reference>
<comment type="function">
    <text evidence="7">Catalyzes the formation of phosphoribosylamine from phosphoribosylpyrophosphate (PRPP) and glutamine.</text>
</comment>
<keyword evidence="5 7" id="KW-0658">Purine biosynthesis</keyword>
<feature type="binding site" evidence="7 11">
    <location>
        <position position="246"/>
    </location>
    <ligand>
        <name>[4Fe-4S] cluster</name>
        <dbReference type="ChEBI" id="CHEBI:49883"/>
    </ligand>
</feature>
<keyword evidence="4 7" id="KW-0808">Transferase</keyword>
<dbReference type="EMBL" id="CP158367">
    <property type="protein sequence ID" value="XBX74533.1"/>
    <property type="molecule type" value="Genomic_DNA"/>
</dbReference>
<feature type="binding site" evidence="7 10">
    <location>
        <position position="356"/>
    </location>
    <ligand>
        <name>Mg(2+)</name>
        <dbReference type="ChEBI" id="CHEBI:18420"/>
    </ligand>
</feature>
<dbReference type="CDD" id="cd06223">
    <property type="entry name" value="PRTases_typeI"/>
    <property type="match status" value="1"/>
</dbReference>
<dbReference type="Pfam" id="PF13537">
    <property type="entry name" value="GATase_7"/>
    <property type="match status" value="1"/>
</dbReference>
<dbReference type="Pfam" id="PF00156">
    <property type="entry name" value="Pribosyltran"/>
    <property type="match status" value="1"/>
</dbReference>
<keyword evidence="6 7" id="KW-0315">Glutamine amidotransferase</keyword>
<dbReference type="GO" id="GO:0009113">
    <property type="term" value="P:purine nucleobase biosynthetic process"/>
    <property type="evidence" value="ECO:0007669"/>
    <property type="project" value="UniProtKB-UniRule"/>
</dbReference>
<evidence type="ECO:0000256" key="1">
    <source>
        <dbReference type="ARBA" id="ARBA00005209"/>
    </source>
</evidence>
<sequence>MKDNLDRMPEECGVFGVFGAKDVAPSLYYGLISLQHRGQESAGVVVSDGKQLKSHKGVGLVDEVFKDFASSQYKGHLGIGHVRYSTSGGGSIENCQPLLFNCKLGQAALAHNGNLVNAQTLRHQLEQQGSIFHSTNDSEVIAHLLSRASSDDLEGAIASALGQVRGAYSLLLMTEDKLIAIRDPLGIRPLVLGRKDDQYIVASESCALDIVGAKLVREIEPGEMLTISSEGLEWDNILYSKKRAFCSFEYIYFSRPDSDFMGKNVHTVRKNLGKVLAKYHPAKGDIVTGVPDSSLSAAAGLAEGLGIPYESALIRNRYVGRTFIKPSQEGRIAGVNLKLNVINSVIKGKKVIMVDDSIVRGTTSRKIVEMLKQGGAKEVHVRISAPPVTHPCHLGIDTSSQGELLAANSSLEEMTKAIKADSLAFLTPKELLEGVGVKDGLCDACFTGKYPVKMGCCK</sequence>
<dbReference type="InterPro" id="IPR017932">
    <property type="entry name" value="GATase_2_dom"/>
</dbReference>
<evidence type="ECO:0000256" key="4">
    <source>
        <dbReference type="ARBA" id="ARBA00022679"/>
    </source>
</evidence>
<name>A0AAU7VL66_9FIRM</name>
<dbReference type="PROSITE" id="PS51278">
    <property type="entry name" value="GATASE_TYPE_2"/>
    <property type="match status" value="1"/>
</dbReference>
<dbReference type="InterPro" id="IPR005854">
    <property type="entry name" value="PurF"/>
</dbReference>
<accession>A0AAU7VL66</accession>
<evidence type="ECO:0000256" key="5">
    <source>
        <dbReference type="ARBA" id="ARBA00022755"/>
    </source>
</evidence>
<evidence type="ECO:0000256" key="6">
    <source>
        <dbReference type="ARBA" id="ARBA00022962"/>
    </source>
</evidence>
<comment type="catalytic activity">
    <reaction evidence="7 8">
        <text>5-phospho-beta-D-ribosylamine + L-glutamate + diphosphate = 5-phospho-alpha-D-ribose 1-diphosphate + L-glutamine + H2O</text>
        <dbReference type="Rhea" id="RHEA:14905"/>
        <dbReference type="ChEBI" id="CHEBI:15377"/>
        <dbReference type="ChEBI" id="CHEBI:29985"/>
        <dbReference type="ChEBI" id="CHEBI:33019"/>
        <dbReference type="ChEBI" id="CHEBI:58017"/>
        <dbReference type="ChEBI" id="CHEBI:58359"/>
        <dbReference type="ChEBI" id="CHEBI:58681"/>
        <dbReference type="EC" id="2.4.2.14"/>
    </reaction>
</comment>
<dbReference type="GO" id="GO:0000287">
    <property type="term" value="F:magnesium ion binding"/>
    <property type="evidence" value="ECO:0007669"/>
    <property type="project" value="UniProtKB-UniRule"/>
</dbReference>
<dbReference type="RefSeq" id="WP_350343285.1">
    <property type="nucleotide sequence ID" value="NZ_CP158367.1"/>
</dbReference>
<feature type="active site" description="Nucleophile" evidence="7 9">
    <location>
        <position position="12"/>
    </location>
</feature>
<dbReference type="AlphaFoldDB" id="A0AAU7VL66"/>
<dbReference type="CDD" id="cd00715">
    <property type="entry name" value="GPATase_N"/>
    <property type="match status" value="1"/>
</dbReference>
<keyword evidence="7 10" id="KW-0460">Magnesium</keyword>
<dbReference type="SUPFAM" id="SSF56235">
    <property type="entry name" value="N-terminal nucleophile aminohydrolases (Ntn hydrolases)"/>
    <property type="match status" value="1"/>
</dbReference>
<feature type="binding site" evidence="7 11">
    <location>
        <position position="392"/>
    </location>
    <ligand>
        <name>[4Fe-4S] cluster</name>
        <dbReference type="ChEBI" id="CHEBI:49883"/>
    </ligand>
</feature>
<evidence type="ECO:0000256" key="3">
    <source>
        <dbReference type="ARBA" id="ARBA00022676"/>
    </source>
</evidence>
<reference evidence="13" key="1">
    <citation type="journal article" date="2013" name="Extremophiles">
        <title>Proteinivorax tanatarense gen. nov., sp. nov., an anaerobic, haloalkaliphilic, proteolytic bacterium isolated from a decaying algal bloom, and proposal of Proteinivoraceae fam. nov.</title>
        <authorList>
            <person name="Kevbrin V."/>
            <person name="Boltyanskaya Y."/>
            <person name="Zhilina T."/>
            <person name="Kolganova T."/>
            <person name="Lavrentjeva E."/>
            <person name="Kuznetsov B."/>
        </authorList>
    </citation>
    <scope>NUCLEOTIDE SEQUENCE</scope>
    <source>
        <strain evidence="13">Z-910T</strain>
    </source>
</reference>
<dbReference type="InterPro" id="IPR029055">
    <property type="entry name" value="Ntn_hydrolases_N"/>
</dbReference>
<feature type="binding site" evidence="7 10">
    <location>
        <position position="293"/>
    </location>
    <ligand>
        <name>Mg(2+)</name>
        <dbReference type="ChEBI" id="CHEBI:18420"/>
    </ligand>
</feature>
<dbReference type="HAMAP" id="MF_01931">
    <property type="entry name" value="PurF"/>
    <property type="match status" value="1"/>
</dbReference>
<protein>
    <recommendedName>
        <fullName evidence="7">Amidophosphoribosyltransferase</fullName>
        <shortName evidence="7">ATase</shortName>
        <ecNumber evidence="7">2.4.2.14</ecNumber>
    </recommendedName>
    <alternativeName>
        <fullName evidence="7">Glutamine phosphoribosylpyrophosphate amidotransferase</fullName>
        <shortName evidence="7">GPATase</shortName>
    </alternativeName>
</protein>
<proteinExistence type="inferred from homology"/>
<dbReference type="PIRSF" id="PIRSF000485">
    <property type="entry name" value="Amd_phspho_trans"/>
    <property type="match status" value="1"/>
</dbReference>
<keyword evidence="7 10" id="KW-0479">Metal-binding</keyword>
<evidence type="ECO:0000256" key="2">
    <source>
        <dbReference type="ARBA" id="ARBA00010138"/>
    </source>
</evidence>
<keyword evidence="7 11" id="KW-0411">Iron-sulfur</keyword>
<comment type="similarity">
    <text evidence="2 7 8">In the C-terminal section; belongs to the purine/pyrimidine phosphoribosyltransferase family.</text>
</comment>
<gene>
    <name evidence="7 13" type="primary">purF</name>
    <name evidence="13" type="ORF">PRVXT_002577</name>
</gene>
<dbReference type="GO" id="GO:0051539">
    <property type="term" value="F:4 iron, 4 sulfur cluster binding"/>
    <property type="evidence" value="ECO:0007669"/>
    <property type="project" value="UniProtKB-KW"/>
</dbReference>
<dbReference type="SUPFAM" id="SSF53271">
    <property type="entry name" value="PRTase-like"/>
    <property type="match status" value="1"/>
</dbReference>